<feature type="chain" id="PRO_5013395505" description="Transmembrane protein" evidence="1">
    <location>
        <begin position="20"/>
        <end position="176"/>
    </location>
</feature>
<proteinExistence type="predicted"/>
<dbReference type="Proteomes" id="UP000194798">
    <property type="component" value="Unassembled WGS sequence"/>
</dbReference>
<evidence type="ECO:0008006" key="4">
    <source>
        <dbReference type="Google" id="ProtNLM"/>
    </source>
</evidence>
<dbReference type="EMBL" id="MSLT01000012">
    <property type="protein sequence ID" value="OUD14510.1"/>
    <property type="molecule type" value="Genomic_DNA"/>
</dbReference>
<dbReference type="OrthoDB" id="277577at2"/>
<dbReference type="RefSeq" id="WP_086488290.1">
    <property type="nucleotide sequence ID" value="NZ_MSLT01000012.1"/>
</dbReference>
<feature type="signal peptide" evidence="1">
    <location>
        <begin position="1"/>
        <end position="19"/>
    </location>
</feature>
<dbReference type="InterPro" id="IPR025293">
    <property type="entry name" value="YfiR/HmsC-like"/>
</dbReference>
<evidence type="ECO:0000313" key="3">
    <source>
        <dbReference type="Proteomes" id="UP000194798"/>
    </source>
</evidence>
<protein>
    <recommendedName>
        <fullName evidence="4">Transmembrane protein</fullName>
    </recommendedName>
</protein>
<gene>
    <name evidence="2" type="ORF">TPSD3_09440</name>
</gene>
<dbReference type="AlphaFoldDB" id="A0A251X997"/>
<accession>A0A251X997</accession>
<organism evidence="2 3">
    <name type="scientific">Thioflexithrix psekupsensis</name>
    <dbReference type="NCBI Taxonomy" id="1570016"/>
    <lineage>
        <taxon>Bacteria</taxon>
        <taxon>Pseudomonadati</taxon>
        <taxon>Pseudomonadota</taxon>
        <taxon>Gammaproteobacteria</taxon>
        <taxon>Thiotrichales</taxon>
        <taxon>Thioflexithrix</taxon>
    </lineage>
</organism>
<keyword evidence="3" id="KW-1185">Reference proteome</keyword>
<evidence type="ECO:0000256" key="1">
    <source>
        <dbReference type="SAM" id="SignalP"/>
    </source>
</evidence>
<keyword evidence="1" id="KW-0732">Signal</keyword>
<name>A0A251X997_9GAMM</name>
<dbReference type="Pfam" id="PF13689">
    <property type="entry name" value="DUF4154"/>
    <property type="match status" value="1"/>
</dbReference>
<reference evidence="2 3" key="1">
    <citation type="submission" date="2016-12" db="EMBL/GenBank/DDBJ databases">
        <title>Thioflexothrix psekupsii D3 genome sequencing and assembly.</title>
        <authorList>
            <person name="Fomenkov A."/>
            <person name="Vincze T."/>
            <person name="Grabovich M."/>
            <person name="Anton B.P."/>
            <person name="Dubinina G."/>
            <person name="Orlova M."/>
            <person name="Belousova E."/>
            <person name="Roberts R.J."/>
        </authorList>
    </citation>
    <scope>NUCLEOTIDE SEQUENCE [LARGE SCALE GENOMIC DNA]</scope>
    <source>
        <strain evidence="2">D3</strain>
    </source>
</reference>
<sequence>MLKQLLAIFALALSVPALALDAAKEYEIKAAFLFNLSSFITWPAHHFTGENRAFDICVLGADPFGERLDVITVGQKVGEHPVTVRRVAAVGEVAACHSVFISASENSRLQAIFAELKYKPVLTVSDIDNFVVRGGMVQFFPRDNKIRLMLDPEAFTDAGLKPGANLMRVAHIVNGK</sequence>
<evidence type="ECO:0000313" key="2">
    <source>
        <dbReference type="EMBL" id="OUD14510.1"/>
    </source>
</evidence>
<comment type="caution">
    <text evidence="2">The sequence shown here is derived from an EMBL/GenBank/DDBJ whole genome shotgun (WGS) entry which is preliminary data.</text>
</comment>